<protein>
    <recommendedName>
        <fullName evidence="3">SnoaL-like domain-containing protein</fullName>
    </recommendedName>
</protein>
<sequence>MSNSSMAFDPIGTVVDWIDACRQRSLAALVDLYDDAAKVDCCEGGSFRGKSGVERYWLPKLKEPVPGAFAIDALLPEAGGVSLDYRDHDGRSVRTHFRFSETGKIISTACAPT</sequence>
<dbReference type="EMBL" id="FNTI01000001">
    <property type="protein sequence ID" value="SED80714.1"/>
    <property type="molecule type" value="Genomic_DNA"/>
</dbReference>
<reference evidence="1 2" key="1">
    <citation type="submission" date="2016-10" db="EMBL/GenBank/DDBJ databases">
        <authorList>
            <person name="de Groot N.N."/>
        </authorList>
    </citation>
    <scope>NUCLEOTIDE SEQUENCE [LARGE SCALE GENOMIC DNA]</scope>
    <source>
        <strain evidence="1 2">GAS522</strain>
    </source>
</reference>
<evidence type="ECO:0000313" key="1">
    <source>
        <dbReference type="EMBL" id="SED80714.1"/>
    </source>
</evidence>
<name>A0A1M7DA59_9BRAD</name>
<gene>
    <name evidence="1" type="ORF">SAMN05444171_5233</name>
</gene>
<dbReference type="Proteomes" id="UP000183208">
    <property type="component" value="Unassembled WGS sequence"/>
</dbReference>
<accession>A0A1M7DA59</accession>
<dbReference type="Gene3D" id="3.10.450.50">
    <property type="match status" value="1"/>
</dbReference>
<evidence type="ECO:0008006" key="3">
    <source>
        <dbReference type="Google" id="ProtNLM"/>
    </source>
</evidence>
<proteinExistence type="predicted"/>
<organism evidence="1 2">
    <name type="scientific">Bradyrhizobium lablabi</name>
    <dbReference type="NCBI Taxonomy" id="722472"/>
    <lineage>
        <taxon>Bacteria</taxon>
        <taxon>Pseudomonadati</taxon>
        <taxon>Pseudomonadota</taxon>
        <taxon>Alphaproteobacteria</taxon>
        <taxon>Hyphomicrobiales</taxon>
        <taxon>Nitrobacteraceae</taxon>
        <taxon>Bradyrhizobium</taxon>
    </lineage>
</organism>
<dbReference type="InterPro" id="IPR032710">
    <property type="entry name" value="NTF2-like_dom_sf"/>
</dbReference>
<dbReference type="AlphaFoldDB" id="A0A1M7DA59"/>
<evidence type="ECO:0000313" key="2">
    <source>
        <dbReference type="Proteomes" id="UP000183208"/>
    </source>
</evidence>
<dbReference type="SUPFAM" id="SSF54427">
    <property type="entry name" value="NTF2-like"/>
    <property type="match status" value="1"/>
</dbReference>